<evidence type="ECO:0000256" key="4">
    <source>
        <dbReference type="ARBA" id="ARBA00022795"/>
    </source>
</evidence>
<organism evidence="7 8">
    <name type="scientific">Hypnocyclicus thermotrophus</name>
    <dbReference type="NCBI Taxonomy" id="1627895"/>
    <lineage>
        <taxon>Bacteria</taxon>
        <taxon>Fusobacteriati</taxon>
        <taxon>Fusobacteriota</taxon>
        <taxon>Fusobacteriia</taxon>
        <taxon>Fusobacteriales</taxon>
        <taxon>Fusobacteriaceae</taxon>
        <taxon>Hypnocyclicus</taxon>
    </lineage>
</organism>
<proteinExistence type="inferred from homology"/>
<keyword evidence="4 6" id="KW-1005">Bacterial flagellum biogenesis</keyword>
<gene>
    <name evidence="7" type="ORF">EV215_1285</name>
</gene>
<dbReference type="PANTHER" id="PTHR34773:SF1">
    <property type="entry name" value="FLAGELLAR SECRETION CHAPERONE FLIS"/>
    <property type="match status" value="1"/>
</dbReference>
<dbReference type="NCBIfam" id="TIGR00208">
    <property type="entry name" value="fliS"/>
    <property type="match status" value="1"/>
</dbReference>
<comment type="similarity">
    <text evidence="2 6">Belongs to the FliS family.</text>
</comment>
<evidence type="ECO:0000256" key="5">
    <source>
        <dbReference type="ARBA" id="ARBA00023186"/>
    </source>
</evidence>
<evidence type="ECO:0000313" key="8">
    <source>
        <dbReference type="Proteomes" id="UP000294678"/>
    </source>
</evidence>
<keyword evidence="7" id="KW-0282">Flagellum</keyword>
<comment type="caution">
    <text evidence="7">The sequence shown here is derived from an EMBL/GenBank/DDBJ whole genome shotgun (WGS) entry which is preliminary data.</text>
</comment>
<keyword evidence="7" id="KW-0966">Cell projection</keyword>
<comment type="subcellular location">
    <subcellularLocation>
        <location evidence="1 6">Cytoplasm</location>
        <location evidence="1 6">Cytosol</location>
    </subcellularLocation>
</comment>
<dbReference type="GO" id="GO:0044780">
    <property type="term" value="P:bacterial-type flagellum assembly"/>
    <property type="evidence" value="ECO:0007669"/>
    <property type="project" value="InterPro"/>
</dbReference>
<dbReference type="Gene3D" id="1.20.120.340">
    <property type="entry name" value="Flagellar protein FliS"/>
    <property type="match status" value="1"/>
</dbReference>
<keyword evidence="5" id="KW-0143">Chaperone</keyword>
<accession>A0AA46I5F3</accession>
<dbReference type="PANTHER" id="PTHR34773">
    <property type="entry name" value="FLAGELLAR SECRETION CHAPERONE FLIS"/>
    <property type="match status" value="1"/>
</dbReference>
<keyword evidence="8" id="KW-1185">Reference proteome</keyword>
<evidence type="ECO:0000256" key="6">
    <source>
        <dbReference type="PIRNR" id="PIRNR039090"/>
    </source>
</evidence>
<reference evidence="7 8" key="1">
    <citation type="submission" date="2019-03" db="EMBL/GenBank/DDBJ databases">
        <title>Genomic Encyclopedia of Type Strains, Phase IV (KMG-IV): sequencing the most valuable type-strain genomes for metagenomic binning, comparative biology and taxonomic classification.</title>
        <authorList>
            <person name="Goeker M."/>
        </authorList>
    </citation>
    <scope>NUCLEOTIDE SEQUENCE [LARGE SCALE GENOMIC DNA]</scope>
    <source>
        <strain evidence="7 8">DSM 100055</strain>
    </source>
</reference>
<evidence type="ECO:0000313" key="7">
    <source>
        <dbReference type="EMBL" id="TDT69750.1"/>
    </source>
</evidence>
<keyword evidence="7" id="KW-0969">Cilium</keyword>
<evidence type="ECO:0000256" key="1">
    <source>
        <dbReference type="ARBA" id="ARBA00004514"/>
    </source>
</evidence>
<dbReference type="InterPro" id="IPR003713">
    <property type="entry name" value="FliS"/>
</dbReference>
<keyword evidence="3 6" id="KW-0963">Cytoplasm</keyword>
<name>A0AA46I5F3_9FUSO</name>
<dbReference type="CDD" id="cd16098">
    <property type="entry name" value="FliS"/>
    <property type="match status" value="1"/>
</dbReference>
<dbReference type="RefSeq" id="WP_134113163.1">
    <property type="nucleotide sequence ID" value="NZ_SOBG01000005.1"/>
</dbReference>
<evidence type="ECO:0000256" key="2">
    <source>
        <dbReference type="ARBA" id="ARBA00008787"/>
    </source>
</evidence>
<dbReference type="GO" id="GO:0071973">
    <property type="term" value="P:bacterial-type flagellum-dependent cell motility"/>
    <property type="evidence" value="ECO:0007669"/>
    <property type="project" value="TreeGrafter"/>
</dbReference>
<protein>
    <recommendedName>
        <fullName evidence="6">Flagellar secretion chaperone FliS</fullName>
    </recommendedName>
</protein>
<dbReference type="EMBL" id="SOBG01000005">
    <property type="protein sequence ID" value="TDT69750.1"/>
    <property type="molecule type" value="Genomic_DNA"/>
</dbReference>
<dbReference type="GO" id="GO:0005829">
    <property type="term" value="C:cytosol"/>
    <property type="evidence" value="ECO:0007669"/>
    <property type="project" value="UniProtKB-SubCell"/>
</dbReference>
<dbReference type="AlphaFoldDB" id="A0AA46I5F3"/>
<evidence type="ECO:0000256" key="3">
    <source>
        <dbReference type="ARBA" id="ARBA00022490"/>
    </source>
</evidence>
<dbReference type="Pfam" id="PF02561">
    <property type="entry name" value="FliS"/>
    <property type="match status" value="1"/>
</dbReference>
<dbReference type="PIRSF" id="PIRSF039090">
    <property type="entry name" value="Flis"/>
    <property type="match status" value="1"/>
</dbReference>
<sequence>MYNNNPYNKNNAYAQYKNTQIQTATPGQLILLLYEGGVKFCKLAKISIDEKNIMNANKYIIKIQDIITELMASLDMKSGGEIAQNLYSIYDYMLSQLVEANLKKDKEKIDEVQKLLEELRDTWKVAVKNTGGVKGGLKGGFGRA</sequence>
<dbReference type="Proteomes" id="UP000294678">
    <property type="component" value="Unassembled WGS sequence"/>
</dbReference>
<dbReference type="SUPFAM" id="SSF101116">
    <property type="entry name" value="Flagellar export chaperone FliS"/>
    <property type="match status" value="1"/>
</dbReference>
<dbReference type="InterPro" id="IPR036584">
    <property type="entry name" value="FliS_sf"/>
</dbReference>